<proteinExistence type="predicted"/>
<evidence type="ECO:0000256" key="2">
    <source>
        <dbReference type="ARBA" id="ARBA00022801"/>
    </source>
</evidence>
<dbReference type="OrthoDB" id="189220at2759"/>
<dbReference type="AlphaFoldDB" id="A0A3P6V405"/>
<keyword evidence="2" id="KW-0378">Hydrolase</keyword>
<keyword evidence="3" id="KW-0114">cAMP</keyword>
<evidence type="ECO:0000259" key="4">
    <source>
        <dbReference type="Pfam" id="PF18100"/>
    </source>
</evidence>
<evidence type="ECO:0000313" key="6">
    <source>
        <dbReference type="Proteomes" id="UP000277928"/>
    </source>
</evidence>
<feature type="domain" description="Phosphodiesterase 4 upstream conserved regions (UCR)" evidence="4">
    <location>
        <begin position="11"/>
        <end position="125"/>
    </location>
</feature>
<dbReference type="InterPro" id="IPR040844">
    <property type="entry name" value="PDE4_UCR"/>
</dbReference>
<dbReference type="GO" id="GO:0004115">
    <property type="term" value="F:3',5'-cyclic-AMP phosphodiesterase activity"/>
    <property type="evidence" value="ECO:0007669"/>
    <property type="project" value="UniProtKB-EC"/>
</dbReference>
<dbReference type="STRING" id="42156.A0A3P6V405"/>
<evidence type="ECO:0000313" key="5">
    <source>
        <dbReference type="EMBL" id="VDK86908.1"/>
    </source>
</evidence>
<evidence type="ECO:0000256" key="1">
    <source>
        <dbReference type="ARBA" id="ARBA00012276"/>
    </source>
</evidence>
<accession>A0A3P6V405</accession>
<evidence type="ECO:0000256" key="3">
    <source>
        <dbReference type="ARBA" id="ARBA00023149"/>
    </source>
</evidence>
<sequence>MPTEYGEDLIVTPFAQILASLRIVRNNLILIANVPPDECRPRPIPKRPPLHSTALPADVVQCGQDTLDELDWCLDQLETIQTHRSVSDMASNKFRKMLNKELVHFAESSKSGTQISQFLINTYMDKDDDEVSQNLMISDEPASTSSLDNVSISLLDKEAISRIIGLHRLKSPSSDRVPEYGVDGDEELEVYMQKEQLTEATFI</sequence>
<dbReference type="EMBL" id="UYRX01000888">
    <property type="protein sequence ID" value="VDK86908.1"/>
    <property type="molecule type" value="Genomic_DNA"/>
</dbReference>
<organism evidence="5 6">
    <name type="scientific">Litomosoides sigmodontis</name>
    <name type="common">Filarial nematode worm</name>
    <dbReference type="NCBI Taxonomy" id="42156"/>
    <lineage>
        <taxon>Eukaryota</taxon>
        <taxon>Metazoa</taxon>
        <taxon>Ecdysozoa</taxon>
        <taxon>Nematoda</taxon>
        <taxon>Chromadorea</taxon>
        <taxon>Rhabditida</taxon>
        <taxon>Spirurina</taxon>
        <taxon>Spiruromorpha</taxon>
        <taxon>Filarioidea</taxon>
        <taxon>Onchocercidae</taxon>
        <taxon>Litomosoides</taxon>
    </lineage>
</organism>
<dbReference type="OMA" id="RINECMC"/>
<protein>
    <recommendedName>
        <fullName evidence="1">3',5'-cyclic-AMP phosphodiesterase</fullName>
        <ecNumber evidence="1">3.1.4.53</ecNumber>
    </recommendedName>
</protein>
<gene>
    <name evidence="5" type="ORF">NLS_LOCUS7878</name>
</gene>
<dbReference type="Pfam" id="PF18100">
    <property type="entry name" value="PDE4_UCR"/>
    <property type="match status" value="1"/>
</dbReference>
<keyword evidence="6" id="KW-1185">Reference proteome</keyword>
<dbReference type="EC" id="3.1.4.53" evidence="1"/>
<dbReference type="Proteomes" id="UP000277928">
    <property type="component" value="Unassembled WGS sequence"/>
</dbReference>
<dbReference type="PANTHER" id="PTHR11347">
    <property type="entry name" value="CYCLIC NUCLEOTIDE PHOSPHODIESTERASE"/>
    <property type="match status" value="1"/>
</dbReference>
<name>A0A3P6V405_LITSI</name>
<reference evidence="5 6" key="1">
    <citation type="submission" date="2018-08" db="EMBL/GenBank/DDBJ databases">
        <authorList>
            <person name="Laetsch R D."/>
            <person name="Stevens L."/>
            <person name="Kumar S."/>
            <person name="Blaxter L. M."/>
        </authorList>
    </citation>
    <scope>NUCLEOTIDE SEQUENCE [LARGE SCALE GENOMIC DNA]</scope>
</reference>